<organism evidence="1 2">
    <name type="scientific">Ekhidna lutea</name>
    <dbReference type="NCBI Taxonomy" id="447679"/>
    <lineage>
        <taxon>Bacteria</taxon>
        <taxon>Pseudomonadati</taxon>
        <taxon>Bacteroidota</taxon>
        <taxon>Cytophagia</taxon>
        <taxon>Cytophagales</taxon>
        <taxon>Reichenbachiellaceae</taxon>
        <taxon>Ekhidna</taxon>
    </lineage>
</organism>
<dbReference type="EMBL" id="FZPD01000002">
    <property type="protein sequence ID" value="SNS85113.1"/>
    <property type="molecule type" value="Genomic_DNA"/>
</dbReference>
<keyword evidence="2" id="KW-1185">Reference proteome</keyword>
<evidence type="ECO:0000313" key="1">
    <source>
        <dbReference type="EMBL" id="SNS85113.1"/>
    </source>
</evidence>
<name>A0A239HWN2_EKHLU</name>
<proteinExistence type="predicted"/>
<accession>A0A239HWN2</accession>
<dbReference type="AlphaFoldDB" id="A0A239HWN2"/>
<gene>
    <name evidence="1" type="ORF">SAMN05421640_1518</name>
</gene>
<reference evidence="1 2" key="1">
    <citation type="submission" date="2017-06" db="EMBL/GenBank/DDBJ databases">
        <authorList>
            <person name="Kim H.J."/>
            <person name="Triplett B.A."/>
        </authorList>
    </citation>
    <scope>NUCLEOTIDE SEQUENCE [LARGE SCALE GENOMIC DNA]</scope>
    <source>
        <strain evidence="1 2">DSM 19307</strain>
    </source>
</reference>
<protein>
    <submittedName>
        <fullName evidence="1">Uncharacterized protein</fullName>
    </submittedName>
</protein>
<dbReference type="Proteomes" id="UP000198393">
    <property type="component" value="Unassembled WGS sequence"/>
</dbReference>
<sequence length="180" mass="20124">MVFLILLIFFSSTSNQNECNELTMGEALEQADFVFQGIAGTTYQVENKEFVSIGILEMFKSNWQIGFESIPIQVNCNNSCSFCPERLKTYLIYGKADSFKEGFYVSQVLRLKQTGNQLTDLDFLSRIDCLIVDSDSKGACSRHLAPVCGCDGIHMEMLALQVRQVSQGGKMENAANLIPY</sequence>
<evidence type="ECO:0000313" key="2">
    <source>
        <dbReference type="Proteomes" id="UP000198393"/>
    </source>
</evidence>